<evidence type="ECO:0000256" key="2">
    <source>
        <dbReference type="ARBA" id="ARBA00012923"/>
    </source>
</evidence>
<comment type="similarity">
    <text evidence="1 9">Belongs to the NMT family.</text>
</comment>
<feature type="region of interest" description="Disordered" evidence="10">
    <location>
        <begin position="23"/>
        <end position="46"/>
    </location>
</feature>
<evidence type="ECO:0000256" key="9">
    <source>
        <dbReference type="RuleBase" id="RU004178"/>
    </source>
</evidence>
<dbReference type="Pfam" id="PF01233">
    <property type="entry name" value="NMT"/>
    <property type="match status" value="1"/>
</dbReference>
<comment type="catalytic activity">
    <reaction evidence="8">
        <text>N-terminal glycyl-[protein] + tetradecanoyl-CoA = N-tetradecanoylglycyl-[protein] + CoA + H(+)</text>
        <dbReference type="Rhea" id="RHEA:15521"/>
        <dbReference type="Rhea" id="RHEA-COMP:12666"/>
        <dbReference type="Rhea" id="RHEA-COMP:12667"/>
        <dbReference type="ChEBI" id="CHEBI:15378"/>
        <dbReference type="ChEBI" id="CHEBI:57287"/>
        <dbReference type="ChEBI" id="CHEBI:57385"/>
        <dbReference type="ChEBI" id="CHEBI:64723"/>
        <dbReference type="ChEBI" id="CHEBI:133050"/>
        <dbReference type="EC" id="2.3.1.97"/>
    </reaction>
</comment>
<evidence type="ECO:0000256" key="10">
    <source>
        <dbReference type="SAM" id="MobiDB-lite"/>
    </source>
</evidence>
<evidence type="ECO:0000256" key="8">
    <source>
        <dbReference type="RuleBase" id="RU000586"/>
    </source>
</evidence>
<dbReference type="PANTHER" id="PTHR11377">
    <property type="entry name" value="N-MYRISTOYL TRANSFERASE"/>
    <property type="match status" value="1"/>
</dbReference>
<evidence type="ECO:0000313" key="13">
    <source>
        <dbReference type="EMBL" id="CAD9773602.1"/>
    </source>
</evidence>
<feature type="domain" description="Glycylpeptide N-tetradecanoyltransferase C-terminal" evidence="12">
    <location>
        <begin position="220"/>
        <end position="400"/>
    </location>
</feature>
<dbReference type="GO" id="GO:0005737">
    <property type="term" value="C:cytoplasm"/>
    <property type="evidence" value="ECO:0007669"/>
    <property type="project" value="TreeGrafter"/>
</dbReference>
<dbReference type="InterPro" id="IPR022676">
    <property type="entry name" value="NMT_N"/>
</dbReference>
<comment type="function">
    <text evidence="6">Adds a myristoyl group to the N-terminal glycine residue of certain cellular proteins. Myristoylates adenylate kinase AK2. During the asexual blood stage, may myristoylate proteins such as ARO, CDPK1 and GAP45. Probably by mediating protein myristoylation, plays a role in the assembly of the inner membrane complex during the early stages of schizogony and in the formation of rhoptries in the late stages and thus merozoite egress.</text>
</comment>
<reference evidence="13" key="1">
    <citation type="submission" date="2021-01" db="EMBL/GenBank/DDBJ databases">
        <authorList>
            <person name="Corre E."/>
            <person name="Pelletier E."/>
            <person name="Niang G."/>
            <person name="Scheremetjew M."/>
            <person name="Finn R."/>
            <person name="Kale V."/>
            <person name="Holt S."/>
            <person name="Cochrane G."/>
            <person name="Meng A."/>
            <person name="Brown T."/>
            <person name="Cohen L."/>
        </authorList>
    </citation>
    <scope>NUCLEOTIDE SEQUENCE</scope>
    <source>
        <strain evidence="13">CCMP622</strain>
    </source>
</reference>
<evidence type="ECO:0000256" key="7">
    <source>
        <dbReference type="ARBA" id="ARBA00062182"/>
    </source>
</evidence>
<dbReference type="Pfam" id="PF02799">
    <property type="entry name" value="NMT_C"/>
    <property type="match status" value="1"/>
</dbReference>
<dbReference type="PANTHER" id="PTHR11377:SF5">
    <property type="entry name" value="GLYCYLPEPTIDE N-TETRADECANOYLTRANSFERASE"/>
    <property type="match status" value="1"/>
</dbReference>
<dbReference type="FunFam" id="3.40.630.30:FF:000042">
    <property type="entry name" value="Glycylpeptide N-tetradecanoyltransferase"/>
    <property type="match status" value="1"/>
</dbReference>
<dbReference type="SUPFAM" id="SSF55729">
    <property type="entry name" value="Acyl-CoA N-acyltransferases (Nat)"/>
    <property type="match status" value="2"/>
</dbReference>
<sequence length="409" mass="47870">MSDQTKLDLARALYGHRGAQEAKDKKHKFWNTQPVPQQERPKDVHGEIETKKVEEIRARPLRLPNEFEWCDCDMTDSKTVDEVYALLNGNYVEDDDSTFRFDYSRDFLRWALMPPGYRKDFHVGVRVKKSNKLVGFITGIPARVHVYDAEKKMVEINFLCVHKKLRSKRLAPVLIREITRRVNRTDVWQAVYTAGVVLPRPVSRNRYYHRSLNPKKLIGIGFSRLQPLMTMARTIKLFKLENTPQTPGIREFNPQTDTKQCQKILMGYLKNFKLYQEFDEAEFKHWFSPRKDVVHTYVVENPDSGKITDLISFYSLPSSILNDDKYKTLRAAYSFYNVSTKTPWKELMTDALILANKAKFDVFNALNVMQNEEFMKQLKFGIGDGHLQYYLYNWNCPEMKPGDVGLVLL</sequence>
<dbReference type="InterPro" id="IPR000903">
    <property type="entry name" value="NMT"/>
</dbReference>
<protein>
    <recommendedName>
        <fullName evidence="3 8">Glycylpeptide N-tetradecanoyltransferase</fullName>
        <ecNumber evidence="2 8">2.3.1.97</ecNumber>
    </recommendedName>
</protein>
<dbReference type="PROSITE" id="PS00975">
    <property type="entry name" value="NMT_1"/>
    <property type="match status" value="1"/>
</dbReference>
<dbReference type="EC" id="2.3.1.97" evidence="2 8"/>
<evidence type="ECO:0000259" key="12">
    <source>
        <dbReference type="Pfam" id="PF02799"/>
    </source>
</evidence>
<dbReference type="PIRSF" id="PIRSF015892">
    <property type="entry name" value="N-myristl_transf"/>
    <property type="match status" value="1"/>
</dbReference>
<dbReference type="InterPro" id="IPR022678">
    <property type="entry name" value="NMT_CS"/>
</dbReference>
<proteinExistence type="inferred from homology"/>
<comment type="subunit">
    <text evidence="7">Heterodimer composed of NMT and AK2; AK2 myristoylation stabilizes the complex.</text>
</comment>
<feature type="domain" description="Glycylpeptide N-tetradecanoyltransferase N-terminal" evidence="11">
    <location>
        <begin position="49"/>
        <end position="203"/>
    </location>
</feature>
<keyword evidence="4 8" id="KW-0808">Transferase</keyword>
<dbReference type="PROSITE" id="PS00976">
    <property type="entry name" value="NMT_2"/>
    <property type="match status" value="1"/>
</dbReference>
<keyword evidence="5 8" id="KW-0012">Acyltransferase</keyword>
<dbReference type="GO" id="GO:0004379">
    <property type="term" value="F:glycylpeptide N-tetradecanoyltransferase activity"/>
    <property type="evidence" value="ECO:0007669"/>
    <property type="project" value="UniProtKB-EC"/>
</dbReference>
<dbReference type="InterPro" id="IPR016181">
    <property type="entry name" value="Acyl_CoA_acyltransferase"/>
</dbReference>
<dbReference type="InterPro" id="IPR022677">
    <property type="entry name" value="NMT_C"/>
</dbReference>
<organism evidence="13">
    <name type="scientific">Lotharella oceanica</name>
    <dbReference type="NCBI Taxonomy" id="641309"/>
    <lineage>
        <taxon>Eukaryota</taxon>
        <taxon>Sar</taxon>
        <taxon>Rhizaria</taxon>
        <taxon>Cercozoa</taxon>
        <taxon>Chlorarachniophyceae</taxon>
        <taxon>Lotharella</taxon>
    </lineage>
</organism>
<evidence type="ECO:0000256" key="5">
    <source>
        <dbReference type="ARBA" id="ARBA00023315"/>
    </source>
</evidence>
<evidence type="ECO:0000256" key="4">
    <source>
        <dbReference type="ARBA" id="ARBA00022679"/>
    </source>
</evidence>
<evidence type="ECO:0000259" key="11">
    <source>
        <dbReference type="Pfam" id="PF01233"/>
    </source>
</evidence>
<dbReference type="Gene3D" id="3.40.630.170">
    <property type="match status" value="1"/>
</dbReference>
<evidence type="ECO:0000256" key="3">
    <source>
        <dbReference type="ARBA" id="ARBA00022240"/>
    </source>
</evidence>
<name>A0A7S2U0H1_9EUKA</name>
<dbReference type="FunFam" id="3.40.630.170:FF:000001">
    <property type="entry name" value="Glycylpeptide N-tetradecanoyltransferase"/>
    <property type="match status" value="1"/>
</dbReference>
<evidence type="ECO:0000256" key="1">
    <source>
        <dbReference type="ARBA" id="ARBA00009469"/>
    </source>
</evidence>
<dbReference type="EMBL" id="HBHP01028411">
    <property type="protein sequence ID" value="CAD9773602.1"/>
    <property type="molecule type" value="Transcribed_RNA"/>
</dbReference>
<evidence type="ECO:0000256" key="6">
    <source>
        <dbReference type="ARBA" id="ARBA00059499"/>
    </source>
</evidence>
<gene>
    <name evidence="13" type="ORF">LSP00402_LOCUS17594</name>
</gene>
<accession>A0A7S2U0H1</accession>
<dbReference type="AlphaFoldDB" id="A0A7S2U0H1"/>